<evidence type="ECO:0000256" key="9">
    <source>
        <dbReference type="ARBA" id="ARBA00023163"/>
    </source>
</evidence>
<evidence type="ECO:0000256" key="7">
    <source>
        <dbReference type="ARBA" id="ARBA00023015"/>
    </source>
</evidence>
<keyword evidence="5" id="KW-0863">Zinc-finger</keyword>
<dbReference type="GO" id="GO:0030154">
    <property type="term" value="P:cell differentiation"/>
    <property type="evidence" value="ECO:0007669"/>
    <property type="project" value="UniProtKB-KW"/>
</dbReference>
<evidence type="ECO:0000256" key="3">
    <source>
        <dbReference type="ARBA" id="ARBA00022723"/>
    </source>
</evidence>
<feature type="compositionally biased region" description="Low complexity" evidence="12">
    <location>
        <begin position="387"/>
        <end position="403"/>
    </location>
</feature>
<dbReference type="AlphaFoldDB" id="A0A8C4R309"/>
<dbReference type="SUPFAM" id="SSF103637">
    <property type="entry name" value="CCHHC domain"/>
    <property type="match status" value="6"/>
</dbReference>
<keyword evidence="15" id="KW-1185">Reference proteome</keyword>
<comment type="similarity">
    <text evidence="2">Belongs to the MYT1 family.</text>
</comment>
<feature type="coiled-coil region" evidence="11">
    <location>
        <begin position="687"/>
        <end position="742"/>
    </location>
</feature>
<keyword evidence="9" id="KW-0804">Transcription</keyword>
<feature type="region of interest" description="Disordered" evidence="12">
    <location>
        <begin position="330"/>
        <end position="437"/>
    </location>
</feature>
<reference evidence="14" key="1">
    <citation type="submission" date="2025-08" db="UniProtKB">
        <authorList>
            <consortium name="Ensembl"/>
        </authorList>
    </citation>
    <scope>IDENTIFICATION</scope>
</reference>
<dbReference type="FunFam" id="4.10.320.30:FF:000001">
    <property type="entry name" value="Myelin transcription factor 1-like, a"/>
    <property type="match status" value="4"/>
</dbReference>
<keyword evidence="11" id="KW-0175">Coiled coil</keyword>
<dbReference type="Proteomes" id="UP000694388">
    <property type="component" value="Unplaced"/>
</dbReference>
<keyword evidence="3" id="KW-0479">Metal-binding</keyword>
<evidence type="ECO:0000256" key="10">
    <source>
        <dbReference type="ARBA" id="ARBA00023242"/>
    </source>
</evidence>
<evidence type="ECO:0000256" key="6">
    <source>
        <dbReference type="ARBA" id="ARBA00022833"/>
    </source>
</evidence>
<feature type="region of interest" description="Disordered" evidence="12">
    <location>
        <begin position="138"/>
        <end position="159"/>
    </location>
</feature>
<feature type="domain" description="Myelin transcription factor 1" evidence="13">
    <location>
        <begin position="178"/>
        <end position="370"/>
    </location>
</feature>
<sequence>MGHEAEYPVCLHMLLDTKYPTVSFVDEWASYRQYPGKIPNSWHNLQGELHHDLRVEKKESKCPTPGCDGVGHVTGLYPHHRSLSGCPHKDRVPPEILAMHENVLKCPTPGCTGKGHVNSNRNSHRSLSGCPIAAAAKLAKSQEKHHEASDTPKGSQSSDRVLRPMCYVKQLEIPQYGCKPKVSATTPRSNLSKELEKYSRATFEYTTFASTTGTSAPFGRRAIAPKLPGQESIHKTYEGKIPFPSALFDHPAKALHKDQAMSIALGAFTFVPGKDLGRDGTAEHLAATAILNLSTRCRELPQNLSTRPQTTTLPMHVKIEVDENGTLDLSMKKHRTCRTNQEERKEEWESTRPDITPSTQASPRQSSPMQSSPMRTSPMRASPMRTSPMRASPMRASPMPASPLRASPMRASPMRASPMRASPMRASPTQTSPIQASPTPDNQIISMAQTCTTPVIPRRLSQLPEEPEDWECPVDYTKLRLEPDAGDDDVSMVSERSDIITNVPFSVTAYCPTPGCDGSGHITGNYASHRRLLKKKKPSSSTKSSMLSCPTPGCDGSGHITGNYASHRSLSGCPRHHGIHDIWKRGSSLFSTCFISRCPVPGCGGQGHVTGKYASHRSASGCPFATRRQKDGFFNGSPFPWKFAGKGDGVACPTPGCDGSGHVTGSFLTHRRSETHKSSGLESNGDIKQLDEEINELSESNSQMEVDVAKLQVQIANMETNLKTMEEENKVMEQQNKVLLHELASLSHSLIHSLTNVQLPHMEPISEQNFDSYVTTLTDMYTNQEHYQSPENKALLENVRRAVKGIKV</sequence>
<evidence type="ECO:0000256" key="5">
    <source>
        <dbReference type="ARBA" id="ARBA00022771"/>
    </source>
</evidence>
<keyword evidence="10" id="KW-0539">Nucleus</keyword>
<evidence type="ECO:0000256" key="1">
    <source>
        <dbReference type="ARBA" id="ARBA00004123"/>
    </source>
</evidence>
<dbReference type="PROSITE" id="PS51802">
    <property type="entry name" value="ZF_CCHHC"/>
    <property type="match status" value="5"/>
</dbReference>
<dbReference type="InterPro" id="IPR036060">
    <property type="entry name" value="Znf_C2H2C_sf"/>
</dbReference>
<feature type="compositionally biased region" description="Basic and acidic residues" evidence="12">
    <location>
        <begin position="340"/>
        <end position="352"/>
    </location>
</feature>
<dbReference type="InterPro" id="IPR013681">
    <property type="entry name" value="Myelin_TF"/>
</dbReference>
<organism evidence="14 15">
    <name type="scientific">Eptatretus burgeri</name>
    <name type="common">Inshore hagfish</name>
    <dbReference type="NCBI Taxonomy" id="7764"/>
    <lineage>
        <taxon>Eukaryota</taxon>
        <taxon>Metazoa</taxon>
        <taxon>Chordata</taxon>
        <taxon>Craniata</taxon>
        <taxon>Vertebrata</taxon>
        <taxon>Cyclostomata</taxon>
        <taxon>Myxini</taxon>
        <taxon>Myxiniformes</taxon>
        <taxon>Myxinidae</taxon>
        <taxon>Eptatretinae</taxon>
        <taxon>Eptatretus</taxon>
    </lineage>
</organism>
<dbReference type="OMA" id="EDTWHED"/>
<evidence type="ECO:0000256" key="11">
    <source>
        <dbReference type="SAM" id="Coils"/>
    </source>
</evidence>
<dbReference type="GO" id="GO:0007399">
    <property type="term" value="P:nervous system development"/>
    <property type="evidence" value="ECO:0007669"/>
    <property type="project" value="UniProtKB-KW"/>
</dbReference>
<dbReference type="PANTHER" id="PTHR10816:SF15">
    <property type="entry name" value="MYELIN TRANSCRIPTION FACTOR 1-LIKE PROTEIN"/>
    <property type="match status" value="1"/>
</dbReference>
<evidence type="ECO:0000256" key="12">
    <source>
        <dbReference type="SAM" id="MobiDB-lite"/>
    </source>
</evidence>
<protein>
    <submittedName>
        <fullName evidence="14">Myelin transcription factor 1a</fullName>
    </submittedName>
</protein>
<evidence type="ECO:0000256" key="4">
    <source>
        <dbReference type="ARBA" id="ARBA00022737"/>
    </source>
</evidence>
<dbReference type="GO" id="GO:0008270">
    <property type="term" value="F:zinc ion binding"/>
    <property type="evidence" value="ECO:0007669"/>
    <property type="project" value="UniProtKB-KW"/>
</dbReference>
<evidence type="ECO:0000259" key="13">
    <source>
        <dbReference type="Pfam" id="PF08474"/>
    </source>
</evidence>
<evidence type="ECO:0000313" key="15">
    <source>
        <dbReference type="Proteomes" id="UP000694388"/>
    </source>
</evidence>
<keyword evidence="7" id="KW-0805">Transcription regulation</keyword>
<evidence type="ECO:0000256" key="2">
    <source>
        <dbReference type="ARBA" id="ARBA00010194"/>
    </source>
</evidence>
<evidence type="ECO:0000313" key="14">
    <source>
        <dbReference type="Ensembl" id="ENSEBUP00000023387.1"/>
    </source>
</evidence>
<keyword evidence="4" id="KW-0677">Repeat</keyword>
<dbReference type="GeneTree" id="ENSGT00940000156364"/>
<dbReference type="Ensembl" id="ENSEBUT00000023963.1">
    <property type="protein sequence ID" value="ENSEBUP00000023387.1"/>
    <property type="gene ID" value="ENSEBUG00000014387.1"/>
</dbReference>
<proteinExistence type="inferred from homology"/>
<reference evidence="14" key="2">
    <citation type="submission" date="2025-09" db="UniProtKB">
        <authorList>
            <consortium name="Ensembl"/>
        </authorList>
    </citation>
    <scope>IDENTIFICATION</scope>
</reference>
<name>A0A8C4R309_EPTBU</name>
<accession>A0A8C4R309</accession>
<dbReference type="GO" id="GO:0000981">
    <property type="term" value="F:DNA-binding transcription factor activity, RNA polymerase II-specific"/>
    <property type="evidence" value="ECO:0007669"/>
    <property type="project" value="TreeGrafter"/>
</dbReference>
<dbReference type="Gene3D" id="4.10.320.30">
    <property type="match status" value="6"/>
</dbReference>
<feature type="compositionally biased region" description="Basic and acidic residues" evidence="12">
    <location>
        <begin position="140"/>
        <end position="150"/>
    </location>
</feature>
<dbReference type="Pfam" id="PF08474">
    <property type="entry name" value="MYT1"/>
    <property type="match status" value="1"/>
</dbReference>
<evidence type="ECO:0000256" key="8">
    <source>
        <dbReference type="ARBA" id="ARBA00023125"/>
    </source>
</evidence>
<comment type="subcellular location">
    <subcellularLocation>
        <location evidence="1">Nucleus</location>
    </subcellularLocation>
</comment>
<feature type="compositionally biased region" description="Low complexity" evidence="12">
    <location>
        <begin position="360"/>
        <end position="380"/>
    </location>
</feature>
<dbReference type="PANTHER" id="PTHR10816">
    <property type="entry name" value="MYELIN TRANSCRIPTION FACTOR 1-RELATED"/>
    <property type="match status" value="1"/>
</dbReference>
<keyword evidence="6" id="KW-0862">Zinc</keyword>
<dbReference type="GO" id="GO:0005634">
    <property type="term" value="C:nucleus"/>
    <property type="evidence" value="ECO:0007669"/>
    <property type="project" value="UniProtKB-SubCell"/>
</dbReference>
<feature type="compositionally biased region" description="Polar residues" evidence="12">
    <location>
        <begin position="427"/>
        <end position="437"/>
    </location>
</feature>
<dbReference type="GO" id="GO:0000978">
    <property type="term" value="F:RNA polymerase II cis-regulatory region sequence-specific DNA binding"/>
    <property type="evidence" value="ECO:0007669"/>
    <property type="project" value="TreeGrafter"/>
</dbReference>
<dbReference type="Pfam" id="PF01530">
    <property type="entry name" value="zf-C2HC"/>
    <property type="match status" value="6"/>
</dbReference>
<dbReference type="InterPro" id="IPR002515">
    <property type="entry name" value="Znf_C2H2C"/>
</dbReference>
<keyword evidence="8" id="KW-0238">DNA-binding</keyword>